<keyword evidence="3" id="KW-1185">Reference proteome</keyword>
<sequence length="375" mass="42613">MKPVLKIKKQILQLTFIVLSLFSVQQIEACRYTVREIGYSDLGEYQFQLYMFVPKGFDGEVVKTFKQLGYATFLDTNIAFHVVDVSANPEDKRVRYLKDHKLLSDRPMLMLVSPLEKTKLITLEDDFSKEAVWETLEGVINSDLQRKLSKDLVDSYAVVLLLQGDNANENSRVRGEVNKAVSDIKQVMPAMAKKVDLPIKIYELSSKDRLKEQLLLWSMGIPKNDRSAKVISVFGRGRMMGQPLIDSVVTRKSVFKQLSIVGADCECGLDRKWLLGTILPLRWSAENRQNVANALGFDVENPIVKSEMSQIMSIDLRLIDDISQTPYLNSLERIKENPIAKEEPSIPNSNKVIWYSLAGFILVVLIASLKIIRKK</sequence>
<proteinExistence type="predicted"/>
<gene>
    <name evidence="2" type="ORF">GCM10022395_13050</name>
</gene>
<reference evidence="3" key="1">
    <citation type="journal article" date="2019" name="Int. J. Syst. Evol. Microbiol.">
        <title>The Global Catalogue of Microorganisms (GCM) 10K type strain sequencing project: providing services to taxonomists for standard genome sequencing and annotation.</title>
        <authorList>
            <consortium name="The Broad Institute Genomics Platform"/>
            <consortium name="The Broad Institute Genome Sequencing Center for Infectious Disease"/>
            <person name="Wu L."/>
            <person name="Ma J."/>
        </authorList>
    </citation>
    <scope>NUCLEOTIDE SEQUENCE [LARGE SCALE GENOMIC DNA]</scope>
    <source>
        <strain evidence="3">JCM 17111</strain>
    </source>
</reference>
<evidence type="ECO:0000256" key="1">
    <source>
        <dbReference type="SAM" id="Phobius"/>
    </source>
</evidence>
<accession>A0ABP6XC88</accession>
<protein>
    <submittedName>
        <fullName evidence="2">Uncharacterized protein</fullName>
    </submittedName>
</protein>
<dbReference type="RefSeq" id="WP_345005086.1">
    <property type="nucleotide sequence ID" value="NZ_BAABCY010000034.1"/>
</dbReference>
<comment type="caution">
    <text evidence="2">The sequence shown here is derived from an EMBL/GenBank/DDBJ whole genome shotgun (WGS) entry which is preliminary data.</text>
</comment>
<dbReference type="Proteomes" id="UP001500954">
    <property type="component" value="Unassembled WGS sequence"/>
</dbReference>
<keyword evidence="1" id="KW-0472">Membrane</keyword>
<keyword evidence="1" id="KW-1133">Transmembrane helix</keyword>
<organism evidence="2 3">
    <name type="scientific">Snuella lapsa</name>
    <dbReference type="NCBI Taxonomy" id="870481"/>
    <lineage>
        <taxon>Bacteria</taxon>
        <taxon>Pseudomonadati</taxon>
        <taxon>Bacteroidota</taxon>
        <taxon>Flavobacteriia</taxon>
        <taxon>Flavobacteriales</taxon>
        <taxon>Flavobacteriaceae</taxon>
        <taxon>Snuella</taxon>
    </lineage>
</organism>
<name>A0ABP6XC88_9FLAO</name>
<feature type="transmembrane region" description="Helical" evidence="1">
    <location>
        <begin position="352"/>
        <end position="372"/>
    </location>
</feature>
<keyword evidence="1" id="KW-0812">Transmembrane</keyword>
<evidence type="ECO:0000313" key="3">
    <source>
        <dbReference type="Proteomes" id="UP001500954"/>
    </source>
</evidence>
<evidence type="ECO:0000313" key="2">
    <source>
        <dbReference type="EMBL" id="GAA3563894.1"/>
    </source>
</evidence>
<dbReference type="EMBL" id="BAABCY010000034">
    <property type="protein sequence ID" value="GAA3563894.1"/>
    <property type="molecule type" value="Genomic_DNA"/>
</dbReference>